<comment type="similarity">
    <text evidence="2">Belongs to the sodium:solute symporter (SSF) (TC 2.A.21) family.</text>
</comment>
<evidence type="ECO:0000256" key="1">
    <source>
        <dbReference type="ARBA" id="ARBA00004141"/>
    </source>
</evidence>
<evidence type="ECO:0000256" key="6">
    <source>
        <dbReference type="SAM" id="Phobius"/>
    </source>
</evidence>
<feature type="non-terminal residue" evidence="7">
    <location>
        <position position="135"/>
    </location>
</feature>
<keyword evidence="5 6" id="KW-0472">Membrane</keyword>
<evidence type="ECO:0000256" key="4">
    <source>
        <dbReference type="ARBA" id="ARBA00022989"/>
    </source>
</evidence>
<proteinExistence type="inferred from homology"/>
<organism evidence="7">
    <name type="scientific">marine metagenome</name>
    <dbReference type="NCBI Taxonomy" id="408172"/>
    <lineage>
        <taxon>unclassified sequences</taxon>
        <taxon>metagenomes</taxon>
        <taxon>ecological metagenomes</taxon>
    </lineage>
</organism>
<feature type="transmembrane region" description="Helical" evidence="6">
    <location>
        <begin position="45"/>
        <end position="65"/>
    </location>
</feature>
<dbReference type="InterPro" id="IPR001734">
    <property type="entry name" value="Na/solute_symporter"/>
</dbReference>
<dbReference type="PROSITE" id="PS50283">
    <property type="entry name" value="NA_SOLUT_SYMP_3"/>
    <property type="match status" value="1"/>
</dbReference>
<gene>
    <name evidence="7" type="ORF">METZ01_LOCUS164213</name>
</gene>
<keyword evidence="4 6" id="KW-1133">Transmembrane helix</keyword>
<dbReference type="Pfam" id="PF00474">
    <property type="entry name" value="SSF"/>
    <property type="match status" value="1"/>
</dbReference>
<protein>
    <recommendedName>
        <fullName evidence="8">Sodium:solute symporter</fullName>
    </recommendedName>
</protein>
<dbReference type="GO" id="GO:0016020">
    <property type="term" value="C:membrane"/>
    <property type="evidence" value="ECO:0007669"/>
    <property type="project" value="UniProtKB-SubCell"/>
</dbReference>
<evidence type="ECO:0000256" key="5">
    <source>
        <dbReference type="ARBA" id="ARBA00023136"/>
    </source>
</evidence>
<sequence length="135" mass="14860">MNLSLIDWLIVLISFAGMVLAVNTTKGLMKSVSDFLAAGRSAGRYVVSISSGIAGLGAISVVSFLEMGYVSGFAMAWWGFSSALIILFITVSGWVIYRFRSTRCLTLPQFFEIRYSRRFRIFTGIIAFSAGIINF</sequence>
<dbReference type="EMBL" id="UINC01029136">
    <property type="protein sequence ID" value="SVB11359.1"/>
    <property type="molecule type" value="Genomic_DNA"/>
</dbReference>
<dbReference type="Gene3D" id="1.20.1730.10">
    <property type="entry name" value="Sodium/glucose cotransporter"/>
    <property type="match status" value="1"/>
</dbReference>
<dbReference type="AlphaFoldDB" id="A0A382BCM4"/>
<evidence type="ECO:0000256" key="2">
    <source>
        <dbReference type="ARBA" id="ARBA00006434"/>
    </source>
</evidence>
<feature type="transmembrane region" description="Helical" evidence="6">
    <location>
        <begin position="6"/>
        <end position="24"/>
    </location>
</feature>
<evidence type="ECO:0000256" key="3">
    <source>
        <dbReference type="ARBA" id="ARBA00022692"/>
    </source>
</evidence>
<name>A0A382BCM4_9ZZZZ</name>
<accession>A0A382BCM4</accession>
<evidence type="ECO:0008006" key="8">
    <source>
        <dbReference type="Google" id="ProtNLM"/>
    </source>
</evidence>
<keyword evidence="3 6" id="KW-0812">Transmembrane</keyword>
<comment type="subcellular location">
    <subcellularLocation>
        <location evidence="1">Membrane</location>
        <topology evidence="1">Multi-pass membrane protein</topology>
    </subcellularLocation>
</comment>
<dbReference type="InterPro" id="IPR038377">
    <property type="entry name" value="Na/Glc_symporter_sf"/>
</dbReference>
<dbReference type="GO" id="GO:0022857">
    <property type="term" value="F:transmembrane transporter activity"/>
    <property type="evidence" value="ECO:0007669"/>
    <property type="project" value="InterPro"/>
</dbReference>
<feature type="transmembrane region" description="Helical" evidence="6">
    <location>
        <begin position="77"/>
        <end position="97"/>
    </location>
</feature>
<evidence type="ECO:0000313" key="7">
    <source>
        <dbReference type="EMBL" id="SVB11359.1"/>
    </source>
</evidence>
<reference evidence="7" key="1">
    <citation type="submission" date="2018-05" db="EMBL/GenBank/DDBJ databases">
        <authorList>
            <person name="Lanie J.A."/>
            <person name="Ng W.-L."/>
            <person name="Kazmierczak K.M."/>
            <person name="Andrzejewski T.M."/>
            <person name="Davidsen T.M."/>
            <person name="Wayne K.J."/>
            <person name="Tettelin H."/>
            <person name="Glass J.I."/>
            <person name="Rusch D."/>
            <person name="Podicherti R."/>
            <person name="Tsui H.-C.T."/>
            <person name="Winkler M.E."/>
        </authorList>
    </citation>
    <scope>NUCLEOTIDE SEQUENCE</scope>
</reference>